<dbReference type="InterPro" id="IPR050881">
    <property type="entry name" value="LL-DAP_aminotransferase"/>
</dbReference>
<protein>
    <recommendedName>
        <fullName evidence="4">Aminotransferase</fullName>
        <ecNumber evidence="4">2.6.1.-</ecNumber>
    </recommendedName>
</protein>
<keyword evidence="2 4" id="KW-0032">Aminotransferase</keyword>
<reference evidence="7" key="1">
    <citation type="journal article" date="2019" name="Int. J. Syst. Evol. Microbiol.">
        <title>The Global Catalogue of Microorganisms (GCM) 10K type strain sequencing project: providing services to taxonomists for standard genome sequencing and annotation.</title>
        <authorList>
            <consortium name="The Broad Institute Genomics Platform"/>
            <consortium name="The Broad Institute Genome Sequencing Center for Infectious Disease"/>
            <person name="Wu L."/>
            <person name="Ma J."/>
        </authorList>
    </citation>
    <scope>NUCLEOTIDE SEQUENCE [LARGE SCALE GENOMIC DNA]</scope>
    <source>
        <strain evidence="7">CGMCC 1.10832</strain>
    </source>
</reference>
<keyword evidence="7" id="KW-1185">Reference proteome</keyword>
<gene>
    <name evidence="6" type="primary">aspC3</name>
    <name evidence="6" type="ORF">GCM10011506_25540</name>
</gene>
<dbReference type="Gene3D" id="3.40.640.10">
    <property type="entry name" value="Type I PLP-dependent aspartate aminotransferase-like (Major domain)"/>
    <property type="match status" value="1"/>
</dbReference>
<comment type="cofactor">
    <cofactor evidence="1 4">
        <name>pyridoxal 5'-phosphate</name>
        <dbReference type="ChEBI" id="CHEBI:597326"/>
    </cofactor>
</comment>
<dbReference type="CDD" id="cd00609">
    <property type="entry name" value="AAT_like"/>
    <property type="match status" value="1"/>
</dbReference>
<evidence type="ECO:0000256" key="4">
    <source>
        <dbReference type="RuleBase" id="RU000481"/>
    </source>
</evidence>
<dbReference type="PANTHER" id="PTHR42832">
    <property type="entry name" value="AMINO ACID AMINOTRANSFERASE"/>
    <property type="match status" value="1"/>
</dbReference>
<evidence type="ECO:0000256" key="3">
    <source>
        <dbReference type="ARBA" id="ARBA00022679"/>
    </source>
</evidence>
<comment type="caution">
    <text evidence="6">The sequence shown here is derived from an EMBL/GenBank/DDBJ whole genome shotgun (WGS) entry which is preliminary data.</text>
</comment>
<dbReference type="SUPFAM" id="SSF53383">
    <property type="entry name" value="PLP-dependent transferases"/>
    <property type="match status" value="1"/>
</dbReference>
<feature type="domain" description="Aminotransferase class I/classII large" evidence="5">
    <location>
        <begin position="33"/>
        <end position="381"/>
    </location>
</feature>
<dbReference type="Proteomes" id="UP000636010">
    <property type="component" value="Unassembled WGS sequence"/>
</dbReference>
<dbReference type="InterPro" id="IPR015424">
    <property type="entry name" value="PyrdxlP-dep_Trfase"/>
</dbReference>
<dbReference type="Gene3D" id="3.90.1150.10">
    <property type="entry name" value="Aspartate Aminotransferase, domain 1"/>
    <property type="match status" value="1"/>
</dbReference>
<dbReference type="InterPro" id="IPR015422">
    <property type="entry name" value="PyrdxlP-dep_Trfase_small"/>
</dbReference>
<accession>A0ABQ1ME36</accession>
<dbReference type="Pfam" id="PF00155">
    <property type="entry name" value="Aminotran_1_2"/>
    <property type="match status" value="1"/>
</dbReference>
<sequence length="392" mass="43846">MIISKANRLASVEEYYLSRKLEEIRVMNANGAKVINLGIGSPDLMPSEETIKALTASAKAPAHHGYQSYRGIPELREAVAQWLETNFHIALNPTAEILPLMGSKEGIMHISMAFLNEGDEVLVPNPGYPTYTSVSKLVGAKIRYYEMKTEGPAIDIENLKQQDLSRVKLMWINFPHMPTGKKADFNLLQQLVALAKEEKFLLCHDNPYSLILNDEPLSIFNVEGAREVAVELNSFSKSHNMAGWRLGWVAGEASYIQTILTVKSNFDSGMFLPVQHAAIKALQNTKEWHSNQNAIYKERKVLAEQLLNKLGCNFNANQAGMFLWAKLPQGIDDAENFIDEILQKAHVFISPGHIFGTKGAGYVRVSLCSDKKVLEEAIQRIDAYITKSQLKK</sequence>
<organism evidence="6 7">
    <name type="scientific">Marivirga lumbricoides</name>
    <dbReference type="NCBI Taxonomy" id="1046115"/>
    <lineage>
        <taxon>Bacteria</taxon>
        <taxon>Pseudomonadati</taxon>
        <taxon>Bacteroidota</taxon>
        <taxon>Cytophagia</taxon>
        <taxon>Cytophagales</taxon>
        <taxon>Marivirgaceae</taxon>
        <taxon>Marivirga</taxon>
    </lineage>
</organism>
<dbReference type="RefSeq" id="WP_188464009.1">
    <property type="nucleotide sequence ID" value="NZ_BAABHU010000008.1"/>
</dbReference>
<keyword evidence="3 4" id="KW-0808">Transferase</keyword>
<dbReference type="InterPro" id="IPR004839">
    <property type="entry name" value="Aminotransferase_I/II_large"/>
</dbReference>
<evidence type="ECO:0000259" key="5">
    <source>
        <dbReference type="Pfam" id="PF00155"/>
    </source>
</evidence>
<dbReference type="GO" id="GO:0008483">
    <property type="term" value="F:transaminase activity"/>
    <property type="evidence" value="ECO:0007669"/>
    <property type="project" value="UniProtKB-KW"/>
</dbReference>
<proteinExistence type="inferred from homology"/>
<comment type="similarity">
    <text evidence="4">Belongs to the class-I pyridoxal-phosphate-dependent aminotransferase family.</text>
</comment>
<dbReference type="EMBL" id="BMEC01000008">
    <property type="protein sequence ID" value="GGC38988.1"/>
    <property type="molecule type" value="Genomic_DNA"/>
</dbReference>
<dbReference type="EC" id="2.6.1.-" evidence="4"/>
<name>A0ABQ1ME36_9BACT</name>
<dbReference type="InterPro" id="IPR004838">
    <property type="entry name" value="NHTrfase_class1_PyrdxlP-BS"/>
</dbReference>
<evidence type="ECO:0000256" key="1">
    <source>
        <dbReference type="ARBA" id="ARBA00001933"/>
    </source>
</evidence>
<evidence type="ECO:0000313" key="6">
    <source>
        <dbReference type="EMBL" id="GGC38988.1"/>
    </source>
</evidence>
<evidence type="ECO:0000313" key="7">
    <source>
        <dbReference type="Proteomes" id="UP000636010"/>
    </source>
</evidence>
<dbReference type="InterPro" id="IPR015421">
    <property type="entry name" value="PyrdxlP-dep_Trfase_major"/>
</dbReference>
<evidence type="ECO:0000256" key="2">
    <source>
        <dbReference type="ARBA" id="ARBA00022576"/>
    </source>
</evidence>
<dbReference type="PANTHER" id="PTHR42832:SF3">
    <property type="entry name" value="L-GLUTAMINE--4-(METHYLSULFANYL)-2-OXOBUTANOATE AMINOTRANSFERASE"/>
    <property type="match status" value="1"/>
</dbReference>
<dbReference type="PROSITE" id="PS00105">
    <property type="entry name" value="AA_TRANSFER_CLASS_1"/>
    <property type="match status" value="1"/>
</dbReference>